<comment type="caution">
    <text evidence="1">The sequence shown here is derived from an EMBL/GenBank/DDBJ whole genome shotgun (WGS) entry which is preliminary data.</text>
</comment>
<dbReference type="InterPro" id="IPR052913">
    <property type="entry name" value="Glycopeptide_resist_protein"/>
</dbReference>
<dbReference type="InterPro" id="IPR007391">
    <property type="entry name" value="Vancomycin_resist_VanW"/>
</dbReference>
<name>A0ABV9Q3T6_9BACL</name>
<dbReference type="RefSeq" id="WP_380026525.1">
    <property type="nucleotide sequence ID" value="NZ_JBHSHC010000108.1"/>
</dbReference>
<dbReference type="EMBL" id="JBHSHC010000108">
    <property type="protein sequence ID" value="MFC4768573.1"/>
    <property type="molecule type" value="Genomic_DNA"/>
</dbReference>
<dbReference type="Proteomes" id="UP001596002">
    <property type="component" value="Unassembled WGS sequence"/>
</dbReference>
<evidence type="ECO:0000313" key="1">
    <source>
        <dbReference type="EMBL" id="MFC4768573.1"/>
    </source>
</evidence>
<dbReference type="Pfam" id="PF04294">
    <property type="entry name" value="VanW"/>
    <property type="match status" value="1"/>
</dbReference>
<dbReference type="PANTHER" id="PTHR35788:SF1">
    <property type="entry name" value="EXPORTED PROTEIN"/>
    <property type="match status" value="1"/>
</dbReference>
<organism evidence="1 2">
    <name type="scientific">Effusibacillus consociatus</name>
    <dbReference type="NCBI Taxonomy" id="1117041"/>
    <lineage>
        <taxon>Bacteria</taxon>
        <taxon>Bacillati</taxon>
        <taxon>Bacillota</taxon>
        <taxon>Bacilli</taxon>
        <taxon>Bacillales</taxon>
        <taxon>Alicyclobacillaceae</taxon>
        <taxon>Effusibacillus</taxon>
    </lineage>
</organism>
<accession>A0ABV9Q3T6</accession>
<proteinExistence type="predicted"/>
<reference evidence="2" key="1">
    <citation type="journal article" date="2019" name="Int. J. Syst. Evol. Microbiol.">
        <title>The Global Catalogue of Microorganisms (GCM) 10K type strain sequencing project: providing services to taxonomists for standard genome sequencing and annotation.</title>
        <authorList>
            <consortium name="The Broad Institute Genomics Platform"/>
            <consortium name="The Broad Institute Genome Sequencing Center for Infectious Disease"/>
            <person name="Wu L."/>
            <person name="Ma J."/>
        </authorList>
    </citation>
    <scope>NUCLEOTIDE SEQUENCE [LARGE SCALE GENOMIC DNA]</scope>
    <source>
        <strain evidence="2">WYCCWR 12678</strain>
    </source>
</reference>
<evidence type="ECO:0000313" key="2">
    <source>
        <dbReference type="Proteomes" id="UP001596002"/>
    </source>
</evidence>
<sequence>MRASQNRIVLLGAGMFLLLSPTIGCLQQSSPEPPSGSRFSSYRADRIPVGVQLGDHSLGGVPKGELSSHLQRLAPQFKEKPQNAHKQAQSFNLVPERPGRELDVEKTEQRILQAKPGERVEPIWKTVPPAVTAADLHPAAPVNAKRIAQFSTPILDTKPDRVENIRVTARLLNNSVVEPGQEFSFNKIVGMPTESKGFKKGTVFGDDGELKQELGGGMCQVSSTLYNVALDSHMQITERHPHSKPVPYVGVGRDATIYDDKDLRFRNTLDKPLIIKSWVSNGRIYVVFYQPSRG</sequence>
<gene>
    <name evidence="1" type="ORF">ACFO8Q_14605</name>
</gene>
<dbReference type="PANTHER" id="PTHR35788">
    <property type="entry name" value="EXPORTED PROTEIN-RELATED"/>
    <property type="match status" value="1"/>
</dbReference>
<keyword evidence="2" id="KW-1185">Reference proteome</keyword>
<protein>
    <submittedName>
        <fullName evidence="1">VanW family protein</fullName>
    </submittedName>
</protein>